<feature type="repeat" description="Solcar" evidence="8">
    <location>
        <begin position="200"/>
        <end position="306"/>
    </location>
</feature>
<evidence type="ECO:0000256" key="7">
    <source>
        <dbReference type="ARBA" id="ARBA00023136"/>
    </source>
</evidence>
<dbReference type="AlphaFoldDB" id="G0U4G8"/>
<comment type="similarity">
    <text evidence="2 9">Belongs to the mitochondrial carrier (TC 2.A.29) family.</text>
</comment>
<accession>G0U4G8</accession>
<proteinExistence type="inferred from homology"/>
<keyword evidence="7 8" id="KW-0472">Membrane</keyword>
<evidence type="ECO:0000256" key="9">
    <source>
        <dbReference type="RuleBase" id="RU000488"/>
    </source>
</evidence>
<evidence type="ECO:0000256" key="8">
    <source>
        <dbReference type="PROSITE-ProRule" id="PRU00282"/>
    </source>
</evidence>
<reference evidence="10" key="1">
    <citation type="journal article" date="2012" name="Proc. Natl. Acad. Sci. U.S.A.">
        <title>Antigenic diversity is generated by distinct evolutionary mechanisms in African trypanosome species.</title>
        <authorList>
            <person name="Jackson A.P."/>
            <person name="Berry A."/>
            <person name="Aslett M."/>
            <person name="Allison H.C."/>
            <person name="Burton P."/>
            <person name="Vavrova-Anderson J."/>
            <person name="Brown R."/>
            <person name="Browne H."/>
            <person name="Corton N."/>
            <person name="Hauser H."/>
            <person name="Gamble J."/>
            <person name="Gilderthorp R."/>
            <person name="Marcello L."/>
            <person name="McQuillan J."/>
            <person name="Otto T.D."/>
            <person name="Quail M.A."/>
            <person name="Sanders M.J."/>
            <person name="van Tonder A."/>
            <person name="Ginger M.L."/>
            <person name="Field M.C."/>
            <person name="Barry J.D."/>
            <person name="Hertz-Fowler C."/>
            <person name="Berriman M."/>
        </authorList>
    </citation>
    <scope>NUCLEOTIDE SEQUENCE</scope>
    <source>
        <strain evidence="10">Y486</strain>
    </source>
</reference>
<dbReference type="GO" id="GO:0016020">
    <property type="term" value="C:membrane"/>
    <property type="evidence" value="ECO:0007669"/>
    <property type="project" value="UniProtKB-SubCell"/>
</dbReference>
<evidence type="ECO:0000256" key="6">
    <source>
        <dbReference type="ARBA" id="ARBA00022989"/>
    </source>
</evidence>
<organism evidence="10">
    <name type="scientific">Trypanosoma vivax (strain Y486)</name>
    <dbReference type="NCBI Taxonomy" id="1055687"/>
    <lineage>
        <taxon>Eukaryota</taxon>
        <taxon>Discoba</taxon>
        <taxon>Euglenozoa</taxon>
        <taxon>Kinetoplastea</taxon>
        <taxon>Metakinetoplastina</taxon>
        <taxon>Trypanosomatida</taxon>
        <taxon>Trypanosomatidae</taxon>
        <taxon>Trypanosoma</taxon>
        <taxon>Duttonella</taxon>
    </lineage>
</organism>
<dbReference type="InterPro" id="IPR023395">
    <property type="entry name" value="MCP_dom_sf"/>
</dbReference>
<dbReference type="Pfam" id="PF00153">
    <property type="entry name" value="Mito_carr"/>
    <property type="match status" value="3"/>
</dbReference>
<name>G0U4G8_TRYVY</name>
<keyword evidence="5" id="KW-0677">Repeat</keyword>
<dbReference type="VEuPathDB" id="TriTrypDB:TvY486_1013750"/>
<evidence type="ECO:0000256" key="3">
    <source>
        <dbReference type="ARBA" id="ARBA00022448"/>
    </source>
</evidence>
<evidence type="ECO:0000256" key="4">
    <source>
        <dbReference type="ARBA" id="ARBA00022692"/>
    </source>
</evidence>
<dbReference type="PROSITE" id="PS50920">
    <property type="entry name" value="SOLCAR"/>
    <property type="match status" value="3"/>
</dbReference>
<dbReference type="EMBL" id="HE573026">
    <property type="protein sequence ID" value="CCC52332.1"/>
    <property type="molecule type" value="Genomic_DNA"/>
</dbReference>
<gene>
    <name evidence="10" type="ORF">TVY486_1013750</name>
</gene>
<evidence type="ECO:0000256" key="2">
    <source>
        <dbReference type="ARBA" id="ARBA00006375"/>
    </source>
</evidence>
<evidence type="ECO:0000256" key="1">
    <source>
        <dbReference type="ARBA" id="ARBA00004141"/>
    </source>
</evidence>
<keyword evidence="3 9" id="KW-0813">Transport</keyword>
<comment type="subcellular location">
    <subcellularLocation>
        <location evidence="1">Membrane</location>
        <topology evidence="1">Multi-pass membrane protein</topology>
    </subcellularLocation>
</comment>
<dbReference type="OMA" id="IGPRTMW"/>
<protein>
    <submittedName>
        <fullName evidence="10">Putative mitochondrial carrier protein</fullName>
    </submittedName>
</protein>
<keyword evidence="6" id="KW-1133">Transmembrane helix</keyword>
<keyword evidence="4 8" id="KW-0812">Transmembrane</keyword>
<feature type="repeat" description="Solcar" evidence="8">
    <location>
        <begin position="97"/>
        <end position="195"/>
    </location>
</feature>
<dbReference type="Gene3D" id="1.50.40.10">
    <property type="entry name" value="Mitochondrial carrier domain"/>
    <property type="match status" value="1"/>
</dbReference>
<feature type="repeat" description="Solcar" evidence="8">
    <location>
        <begin position="1"/>
        <end position="71"/>
    </location>
</feature>
<sequence>MDSFISGAAAGFVVDLVLYPIDTLKTRLQSKTGFRHAGGFTKIYSGLSAAVIGSVPSGAAFFVGYDVTKTVLFGLSGPTLNAESATDAPVVQPDVRRQLLTQAAAAIVGETLASCTRAPIEVLKQRLQAGQHRSLYSALVHVTHGIPQDVTSGVAPCRILVRGIPRLFTGISVMLLREFPFSIIQMSCYECLKSILNTESRPFYLPVCGALSGATAAFITTPIDVLKTRIMLGQVAATSAENSHSFKLSGFGAISAAFSDVLREPPRPTDRWGPLQRFFRGVVPRVVWISVGGSIFFTTYEVVRMCCRSDAVKKK</sequence>
<dbReference type="PANTHER" id="PTHR45667">
    <property type="entry name" value="S-ADENOSYLMETHIONINE MITOCHONDRIAL CARRIER PROTEIN"/>
    <property type="match status" value="1"/>
</dbReference>
<dbReference type="InterPro" id="IPR018108">
    <property type="entry name" value="MCP_transmembrane"/>
</dbReference>
<evidence type="ECO:0000313" key="10">
    <source>
        <dbReference type="EMBL" id="CCC52332.1"/>
    </source>
</evidence>
<evidence type="ECO:0000256" key="5">
    <source>
        <dbReference type="ARBA" id="ARBA00022737"/>
    </source>
</evidence>
<dbReference type="SUPFAM" id="SSF103506">
    <property type="entry name" value="Mitochondrial carrier"/>
    <property type="match status" value="1"/>
</dbReference>